<comment type="catalytic activity">
    <reaction evidence="3">
        <text>(6R)-10-formyltetrahydrofolate + H2O = (6S)-5,6,7,8-tetrahydrofolate + formate + H(+)</text>
        <dbReference type="Rhea" id="RHEA:19833"/>
        <dbReference type="ChEBI" id="CHEBI:15377"/>
        <dbReference type="ChEBI" id="CHEBI:15378"/>
        <dbReference type="ChEBI" id="CHEBI:15740"/>
        <dbReference type="ChEBI" id="CHEBI:57453"/>
        <dbReference type="ChEBI" id="CHEBI:195366"/>
        <dbReference type="EC" id="3.5.1.10"/>
    </reaction>
</comment>
<evidence type="ECO:0000256" key="4">
    <source>
        <dbReference type="NCBIfam" id="TIGR00655"/>
    </source>
</evidence>
<dbReference type="SUPFAM" id="SSF53328">
    <property type="entry name" value="Formyltransferase"/>
    <property type="match status" value="1"/>
</dbReference>
<dbReference type="RefSeq" id="WP_124731480.1">
    <property type="nucleotide sequence ID" value="NZ_CBCSKC010000023.1"/>
</dbReference>
<name>A0A3G8LYX3_9GAMM</name>
<accession>A0A3G8LYX3</accession>
<dbReference type="SUPFAM" id="SSF55021">
    <property type="entry name" value="ACT-like"/>
    <property type="match status" value="1"/>
</dbReference>
<dbReference type="InterPro" id="IPR041729">
    <property type="entry name" value="Formyl-FH4-Hydrolase_C"/>
</dbReference>
<dbReference type="UniPathway" id="UPA00074">
    <property type="reaction ID" value="UER00170"/>
</dbReference>
<dbReference type="GO" id="GO:0008864">
    <property type="term" value="F:formyltetrahydrofolate deformylase activity"/>
    <property type="evidence" value="ECO:0007669"/>
    <property type="project" value="UniProtKB-UniRule"/>
</dbReference>
<sequence>MSQPDKTIITPPVLQRKVLITDCADAQGLIAKITNVCFAHQLNIIKNTEFVDHTQGRFFMRAELEGQFDDERLLTELREVLPAQNRMKLVDMGKKRIVIMVTKEAHCLGDILMKSYYGGLDVEIAAVVGNYDVLQALTEKFDIPFHYVSHEGLNRQEHEQAMLAVIKPYETDFLVLAKYMRVLTPEFVSAFPDKIINIHHSFLPAFIGASPYKQAWDRGVKIIGATAHFVNNLLDEGPIIKQDVISVDHSYSAEELAHNGRDVEKSVLSKALQLVLNEQVVVYGNKTVVF</sequence>
<dbReference type="PRINTS" id="PR01575">
    <property type="entry name" value="FFH4HYDRLASE"/>
</dbReference>
<dbReference type="HAMAP" id="MF_01927">
    <property type="entry name" value="PurU"/>
    <property type="match status" value="1"/>
</dbReference>
<dbReference type="PANTHER" id="PTHR42706:SF1">
    <property type="entry name" value="FORMYLTETRAHYDROFOLATE DEFORMYLASE 2, MITOCHONDRIAL"/>
    <property type="match status" value="1"/>
</dbReference>
<keyword evidence="1 3" id="KW-0554">One-carbon metabolism</keyword>
<dbReference type="Pfam" id="PF00551">
    <property type="entry name" value="Formyl_trans_N"/>
    <property type="match status" value="1"/>
</dbReference>
<comment type="pathway">
    <text evidence="3">Purine metabolism; IMP biosynthesis via de novo pathway; formate from 10-formyl-5,6,7,8-tetrahydrofolate: step 1/1.</text>
</comment>
<dbReference type="GO" id="GO:0006189">
    <property type="term" value="P:'de novo' IMP biosynthetic process"/>
    <property type="evidence" value="ECO:0007669"/>
    <property type="project" value="UniProtKB-UniRule"/>
</dbReference>
<dbReference type="Gene3D" id="3.40.50.170">
    <property type="entry name" value="Formyl transferase, N-terminal domain"/>
    <property type="match status" value="1"/>
</dbReference>
<dbReference type="CDD" id="cd08648">
    <property type="entry name" value="FMT_core_Formyl-FH4-Hydrolase_C"/>
    <property type="match status" value="1"/>
</dbReference>
<dbReference type="EC" id="3.5.1.10" evidence="3 4"/>
<dbReference type="PANTHER" id="PTHR42706">
    <property type="entry name" value="FORMYLTETRAHYDROFOLATE DEFORMYLASE"/>
    <property type="match status" value="1"/>
</dbReference>
<evidence type="ECO:0000313" key="7">
    <source>
        <dbReference type="Proteomes" id="UP000278035"/>
    </source>
</evidence>
<reference evidence="7" key="1">
    <citation type="submission" date="2018-11" db="EMBL/GenBank/DDBJ databases">
        <title>Shewanella sp. M2.</title>
        <authorList>
            <person name="Hwang Y.J."/>
            <person name="Hwang C.Y."/>
        </authorList>
    </citation>
    <scope>NUCLEOTIDE SEQUENCE [LARGE SCALE GENOMIC DNA]</scope>
    <source>
        <strain evidence="7">LMG 19866</strain>
    </source>
</reference>
<keyword evidence="3" id="KW-0658">Purine biosynthesis</keyword>
<dbReference type="Pfam" id="PF01842">
    <property type="entry name" value="ACT"/>
    <property type="match status" value="1"/>
</dbReference>
<feature type="active site" evidence="3">
    <location>
        <position position="235"/>
    </location>
</feature>
<dbReference type="KEGG" id="slj:EGC82_15005"/>
<keyword evidence="2 3" id="KW-0378">Hydrolase</keyword>
<dbReference type="OrthoDB" id="9806170at2"/>
<dbReference type="InterPro" id="IPR004810">
    <property type="entry name" value="PurU"/>
</dbReference>
<proteinExistence type="inferred from homology"/>
<dbReference type="Gene3D" id="3.30.70.260">
    <property type="match status" value="1"/>
</dbReference>
<keyword evidence="7" id="KW-1185">Reference proteome</keyword>
<feature type="domain" description="ACT" evidence="5">
    <location>
        <begin position="18"/>
        <end position="100"/>
    </location>
</feature>
<dbReference type="CDD" id="cd04875">
    <property type="entry name" value="ACT_F4HF-DF"/>
    <property type="match status" value="1"/>
</dbReference>
<evidence type="ECO:0000256" key="3">
    <source>
        <dbReference type="HAMAP-Rule" id="MF_01927"/>
    </source>
</evidence>
<evidence type="ECO:0000256" key="1">
    <source>
        <dbReference type="ARBA" id="ARBA00022563"/>
    </source>
</evidence>
<dbReference type="InterPro" id="IPR045865">
    <property type="entry name" value="ACT-like_dom_sf"/>
</dbReference>
<dbReference type="PROSITE" id="PS51671">
    <property type="entry name" value="ACT"/>
    <property type="match status" value="1"/>
</dbReference>
<comment type="similarity">
    <text evidence="3">Belongs to the PurU family.</text>
</comment>
<dbReference type="InterPro" id="IPR002912">
    <property type="entry name" value="ACT_dom"/>
</dbReference>
<dbReference type="InterPro" id="IPR044074">
    <property type="entry name" value="PurU_ACT"/>
</dbReference>
<dbReference type="NCBIfam" id="NF004684">
    <property type="entry name" value="PRK06027.1"/>
    <property type="match status" value="1"/>
</dbReference>
<evidence type="ECO:0000259" key="5">
    <source>
        <dbReference type="PROSITE" id="PS51671"/>
    </source>
</evidence>
<gene>
    <name evidence="3 6" type="primary">purU</name>
    <name evidence="6" type="ORF">EGC82_15005</name>
</gene>
<dbReference type="InterPro" id="IPR036477">
    <property type="entry name" value="Formyl_transf_N_sf"/>
</dbReference>
<dbReference type="Proteomes" id="UP000278035">
    <property type="component" value="Chromosome"/>
</dbReference>
<organism evidence="6 7">
    <name type="scientific">Shewanella livingstonensis</name>
    <dbReference type="NCBI Taxonomy" id="150120"/>
    <lineage>
        <taxon>Bacteria</taxon>
        <taxon>Pseudomonadati</taxon>
        <taxon>Pseudomonadota</taxon>
        <taxon>Gammaproteobacteria</taxon>
        <taxon>Alteromonadales</taxon>
        <taxon>Shewanellaceae</taxon>
        <taxon>Shewanella</taxon>
    </lineage>
</organism>
<dbReference type="GO" id="GO:0006730">
    <property type="term" value="P:one-carbon metabolic process"/>
    <property type="evidence" value="ECO:0007669"/>
    <property type="project" value="UniProtKB-KW"/>
</dbReference>
<dbReference type="PIRSF" id="PIRSF036480">
    <property type="entry name" value="FormyFH4_hydr"/>
    <property type="match status" value="1"/>
</dbReference>
<evidence type="ECO:0000313" key="6">
    <source>
        <dbReference type="EMBL" id="AZG73950.1"/>
    </source>
</evidence>
<comment type="function">
    <text evidence="3">Catalyzes the hydrolysis of 10-formyltetrahydrofolate (formyl-FH4) to formate and tetrahydrofolate (FH4).</text>
</comment>
<dbReference type="EMBL" id="CP034015">
    <property type="protein sequence ID" value="AZG73950.1"/>
    <property type="molecule type" value="Genomic_DNA"/>
</dbReference>
<dbReference type="AlphaFoldDB" id="A0A3G8LYX3"/>
<dbReference type="InterPro" id="IPR002376">
    <property type="entry name" value="Formyl_transf_N"/>
</dbReference>
<evidence type="ECO:0000256" key="2">
    <source>
        <dbReference type="ARBA" id="ARBA00022801"/>
    </source>
</evidence>
<protein>
    <recommendedName>
        <fullName evidence="3 4">Formyltetrahydrofolate deformylase</fullName>
        <ecNumber evidence="3 4">3.5.1.10</ecNumber>
    </recommendedName>
    <alternativeName>
        <fullName evidence="3">Formyl-FH(4) hydrolase</fullName>
    </alternativeName>
</protein>
<dbReference type="NCBIfam" id="TIGR00655">
    <property type="entry name" value="PurU"/>
    <property type="match status" value="1"/>
</dbReference>